<dbReference type="GO" id="GO:0003924">
    <property type="term" value="F:GTPase activity"/>
    <property type="evidence" value="ECO:0007669"/>
    <property type="project" value="InterPro"/>
</dbReference>
<dbReference type="AlphaFoldDB" id="A0A1J4JPV8"/>
<dbReference type="SMART" id="SM00173">
    <property type="entry name" value="RAS"/>
    <property type="match status" value="1"/>
</dbReference>
<dbReference type="RefSeq" id="XP_068352702.1">
    <property type="nucleotide sequence ID" value="XM_068509400.1"/>
</dbReference>
<protein>
    <submittedName>
        <fullName evidence="3">Small GTP-binding protein</fullName>
    </submittedName>
</protein>
<keyword evidence="2" id="KW-0342">GTP-binding</keyword>
<dbReference type="SMART" id="SM00175">
    <property type="entry name" value="RAB"/>
    <property type="match status" value="1"/>
</dbReference>
<dbReference type="PRINTS" id="PR00449">
    <property type="entry name" value="RASTRNSFRMNG"/>
</dbReference>
<dbReference type="InterPro" id="IPR005225">
    <property type="entry name" value="Small_GTP-bd"/>
</dbReference>
<dbReference type="EMBL" id="MLAK01000999">
    <property type="protein sequence ID" value="OHS99565.1"/>
    <property type="molecule type" value="Genomic_DNA"/>
</dbReference>
<dbReference type="InterPro" id="IPR020849">
    <property type="entry name" value="Small_GTPase_Ras-type"/>
</dbReference>
<organism evidence="3 4">
    <name type="scientific">Tritrichomonas foetus</name>
    <dbReference type="NCBI Taxonomy" id="1144522"/>
    <lineage>
        <taxon>Eukaryota</taxon>
        <taxon>Metamonada</taxon>
        <taxon>Parabasalia</taxon>
        <taxon>Tritrichomonadida</taxon>
        <taxon>Tritrichomonadidae</taxon>
        <taxon>Tritrichomonas</taxon>
    </lineage>
</organism>
<evidence type="ECO:0000256" key="2">
    <source>
        <dbReference type="ARBA" id="ARBA00023134"/>
    </source>
</evidence>
<name>A0A1J4JPV8_9EUKA</name>
<dbReference type="PROSITE" id="PS51421">
    <property type="entry name" value="RAS"/>
    <property type="match status" value="1"/>
</dbReference>
<dbReference type="GO" id="GO:0016020">
    <property type="term" value="C:membrane"/>
    <property type="evidence" value="ECO:0007669"/>
    <property type="project" value="InterPro"/>
</dbReference>
<dbReference type="PROSITE" id="PS51419">
    <property type="entry name" value="RAB"/>
    <property type="match status" value="1"/>
</dbReference>
<dbReference type="PANTHER" id="PTHR24070">
    <property type="entry name" value="RAS, DI-RAS, AND RHEB FAMILY MEMBERS OF SMALL GTPASE SUPERFAMILY"/>
    <property type="match status" value="1"/>
</dbReference>
<evidence type="ECO:0000313" key="4">
    <source>
        <dbReference type="Proteomes" id="UP000179807"/>
    </source>
</evidence>
<dbReference type="Proteomes" id="UP000179807">
    <property type="component" value="Unassembled WGS sequence"/>
</dbReference>
<reference evidence="3" key="1">
    <citation type="submission" date="2016-10" db="EMBL/GenBank/DDBJ databases">
        <authorList>
            <person name="Benchimol M."/>
            <person name="Almeida L.G."/>
            <person name="Vasconcelos A.T."/>
            <person name="Perreira-Neves A."/>
            <person name="Rosa I.A."/>
            <person name="Tasca T."/>
            <person name="Bogo M.R."/>
            <person name="de Souza W."/>
        </authorList>
    </citation>
    <scope>NUCLEOTIDE SEQUENCE [LARGE SCALE GENOMIC DNA]</scope>
    <source>
        <strain evidence="3">K</strain>
    </source>
</reference>
<evidence type="ECO:0000313" key="3">
    <source>
        <dbReference type="EMBL" id="OHS99565.1"/>
    </source>
</evidence>
<dbReference type="FunFam" id="3.40.50.300:FF:001447">
    <property type="entry name" value="Ras-related protein Rab-1B"/>
    <property type="match status" value="1"/>
</dbReference>
<comment type="caution">
    <text evidence="3">The sequence shown here is derived from an EMBL/GenBank/DDBJ whole genome shotgun (WGS) entry which is preliminary data.</text>
</comment>
<dbReference type="SUPFAM" id="SSF52540">
    <property type="entry name" value="P-loop containing nucleoside triphosphate hydrolases"/>
    <property type="match status" value="1"/>
</dbReference>
<sequence length="170" mass="18573">MSSKLLHVGMYGGGGVGKTAITLQFVKGEFTEGCIPTIEDSFEKVISLNGESVKLEIIDTAGQDDFKEMRFNYMSKVDGFIFVFSVIEPISLNQVDEIHSDALKAKGTKSVPCVIAANKADLEKTVNMEEADELSKKLGCQVFETSAKTSLNIQKIYEELVIIVSDSGTY</sequence>
<proteinExistence type="predicted"/>
<keyword evidence="4" id="KW-1185">Reference proteome</keyword>
<dbReference type="GO" id="GO:0005525">
    <property type="term" value="F:GTP binding"/>
    <property type="evidence" value="ECO:0007669"/>
    <property type="project" value="UniProtKB-KW"/>
</dbReference>
<dbReference type="SMART" id="SM00174">
    <property type="entry name" value="RHO"/>
    <property type="match status" value="1"/>
</dbReference>
<dbReference type="NCBIfam" id="TIGR00231">
    <property type="entry name" value="small_GTP"/>
    <property type="match status" value="1"/>
</dbReference>
<dbReference type="GeneID" id="94844104"/>
<dbReference type="InterPro" id="IPR027417">
    <property type="entry name" value="P-loop_NTPase"/>
</dbReference>
<gene>
    <name evidence="3" type="ORF">TRFO_33984</name>
</gene>
<dbReference type="GO" id="GO:0007165">
    <property type="term" value="P:signal transduction"/>
    <property type="evidence" value="ECO:0007669"/>
    <property type="project" value="InterPro"/>
</dbReference>
<dbReference type="OrthoDB" id="5976022at2759"/>
<dbReference type="VEuPathDB" id="TrichDB:TRFO_33984"/>
<dbReference type="Gene3D" id="3.40.50.300">
    <property type="entry name" value="P-loop containing nucleotide triphosphate hydrolases"/>
    <property type="match status" value="1"/>
</dbReference>
<dbReference type="InterPro" id="IPR001806">
    <property type="entry name" value="Small_GTPase"/>
</dbReference>
<dbReference type="Pfam" id="PF00071">
    <property type="entry name" value="Ras"/>
    <property type="match status" value="1"/>
</dbReference>
<accession>A0A1J4JPV8</accession>
<evidence type="ECO:0000256" key="1">
    <source>
        <dbReference type="ARBA" id="ARBA00022741"/>
    </source>
</evidence>
<keyword evidence="1" id="KW-0547">Nucleotide-binding</keyword>